<dbReference type="InterPro" id="IPR013762">
    <property type="entry name" value="Integrase-like_cat_sf"/>
</dbReference>
<evidence type="ECO:0000256" key="1">
    <source>
        <dbReference type="ARBA" id="ARBA00023172"/>
    </source>
</evidence>
<evidence type="ECO:0000259" key="2">
    <source>
        <dbReference type="PROSITE" id="PS51898"/>
    </source>
</evidence>
<sequence>MKEVQPIRNKRDINKMKRALSGRNKLLFVLGINLGLRISDLLSLKASDLYNANNRFKSHIELIETKTKKRRKLTISDAVKKEIKDAGITGYSEDYLFPSRKGSKPIGRVQAYRILNEAADRAGLSEIGTHTLRKTFGYHAYKGGVDVATLQRIFNHSSEKITLHYIGITQDTIDEVYNTVSLSL</sequence>
<dbReference type="PROSITE" id="PS51898">
    <property type="entry name" value="TYR_RECOMBINASE"/>
    <property type="match status" value="1"/>
</dbReference>
<dbReference type="AlphaFoldDB" id="A0ABC9SQJ3"/>
<dbReference type="Gene3D" id="1.10.443.10">
    <property type="entry name" value="Intergrase catalytic core"/>
    <property type="match status" value="1"/>
</dbReference>
<dbReference type="PANTHER" id="PTHR30349">
    <property type="entry name" value="PHAGE INTEGRASE-RELATED"/>
    <property type="match status" value="1"/>
</dbReference>
<dbReference type="Proteomes" id="UP000014060">
    <property type="component" value="Unassembled WGS sequence"/>
</dbReference>
<accession>A0ABC9SQJ3</accession>
<comment type="caution">
    <text evidence="3">The sequence shown here is derived from an EMBL/GenBank/DDBJ whole genome shotgun (WGS) entry which is preliminary data.</text>
</comment>
<dbReference type="InterPro" id="IPR011010">
    <property type="entry name" value="DNA_brk_join_enz"/>
</dbReference>
<keyword evidence="1" id="KW-0233">DNA recombination</keyword>
<protein>
    <recommendedName>
        <fullName evidence="2">Tyr recombinase domain-containing protein</fullName>
    </recommendedName>
</protein>
<name>A0ABC9SQJ3_BACCE</name>
<feature type="domain" description="Tyr recombinase" evidence="2">
    <location>
        <begin position="2"/>
        <end position="178"/>
    </location>
</feature>
<dbReference type="EMBL" id="AHCJ01000083">
    <property type="protein sequence ID" value="EOQ57828.1"/>
    <property type="molecule type" value="Genomic_DNA"/>
</dbReference>
<dbReference type="PANTHER" id="PTHR30349:SF82">
    <property type="entry name" value="INTEGRASE_RECOMBINASE YOEC-RELATED"/>
    <property type="match status" value="1"/>
</dbReference>
<dbReference type="GO" id="GO:0006310">
    <property type="term" value="P:DNA recombination"/>
    <property type="evidence" value="ECO:0007669"/>
    <property type="project" value="UniProtKB-KW"/>
</dbReference>
<organism evidence="3 4">
    <name type="scientific">Bacillus cereus TIAC219</name>
    <dbReference type="NCBI Taxonomy" id="718222"/>
    <lineage>
        <taxon>Bacteria</taxon>
        <taxon>Bacillati</taxon>
        <taxon>Bacillota</taxon>
        <taxon>Bacilli</taxon>
        <taxon>Bacillales</taxon>
        <taxon>Bacillaceae</taxon>
        <taxon>Bacillus</taxon>
        <taxon>Bacillus cereus group</taxon>
    </lineage>
</organism>
<dbReference type="SUPFAM" id="SSF56349">
    <property type="entry name" value="DNA breaking-rejoining enzymes"/>
    <property type="match status" value="1"/>
</dbReference>
<proteinExistence type="predicted"/>
<gene>
    <name evidence="3" type="ORF">IAY_06258</name>
</gene>
<dbReference type="InterPro" id="IPR050090">
    <property type="entry name" value="Tyrosine_recombinase_XerCD"/>
</dbReference>
<evidence type="ECO:0000313" key="4">
    <source>
        <dbReference type="Proteomes" id="UP000014060"/>
    </source>
</evidence>
<dbReference type="Pfam" id="PF00589">
    <property type="entry name" value="Phage_integrase"/>
    <property type="match status" value="1"/>
</dbReference>
<reference evidence="3 4" key="1">
    <citation type="submission" date="2013-01" db="EMBL/GenBank/DDBJ databases">
        <title>The Genome Sequence of Bacillus cereus TIAC219.</title>
        <authorList>
            <consortium name="The Broad Institute Genome Sequencing Platform"/>
            <consortium name="The Broad Institute Genome Sequencing Center for Infectious Disease"/>
            <person name="Feldgarden M."/>
            <person name="Van der Auwera G.A."/>
            <person name="Mahillon J."/>
            <person name="Duprez V."/>
            <person name="Timmery S."/>
            <person name="Mattelet C."/>
            <person name="Dierick K."/>
            <person name="Sun M."/>
            <person name="Yu Z."/>
            <person name="Zhu L."/>
            <person name="Hu X."/>
            <person name="Shank E.B."/>
            <person name="Swiecicka I."/>
            <person name="Hansen B.M."/>
            <person name="Andrup L."/>
            <person name="Walker B."/>
            <person name="Young S.K."/>
            <person name="Zeng Q."/>
            <person name="Gargeya S."/>
            <person name="Fitzgerald M."/>
            <person name="Haas B."/>
            <person name="Abouelleil A."/>
            <person name="Alvarado L."/>
            <person name="Arachchi H.M."/>
            <person name="Berlin A.M."/>
            <person name="Chapman S.B."/>
            <person name="Dewar J."/>
            <person name="Goldberg J."/>
            <person name="Griggs A."/>
            <person name="Gujja S."/>
            <person name="Hansen M."/>
            <person name="Howarth C."/>
            <person name="Imamovic A."/>
            <person name="Larimer J."/>
            <person name="McCowan C."/>
            <person name="Murphy C."/>
            <person name="Neiman D."/>
            <person name="Pearson M."/>
            <person name="Priest M."/>
            <person name="Roberts A."/>
            <person name="Saif S."/>
            <person name="Shea T."/>
            <person name="Sisk P."/>
            <person name="Sykes S."/>
            <person name="Wortman J."/>
            <person name="Nusbaum C."/>
            <person name="Birren B."/>
        </authorList>
    </citation>
    <scope>NUCLEOTIDE SEQUENCE [LARGE SCALE GENOMIC DNA]</scope>
    <source>
        <strain evidence="3 4">TIAC219</strain>
    </source>
</reference>
<dbReference type="InterPro" id="IPR002104">
    <property type="entry name" value="Integrase_catalytic"/>
</dbReference>
<dbReference type="RefSeq" id="WP_000665929.1">
    <property type="nucleotide sequence ID" value="NZ_KB976014.1"/>
</dbReference>
<evidence type="ECO:0000313" key="3">
    <source>
        <dbReference type="EMBL" id="EOQ57828.1"/>
    </source>
</evidence>